<dbReference type="InterPro" id="IPR050736">
    <property type="entry name" value="Sensor_HK_Regulatory"/>
</dbReference>
<dbReference type="GO" id="GO:0000155">
    <property type="term" value="F:phosphorelay sensor kinase activity"/>
    <property type="evidence" value="ECO:0007669"/>
    <property type="project" value="InterPro"/>
</dbReference>
<dbReference type="Gene3D" id="1.10.287.130">
    <property type="match status" value="1"/>
</dbReference>
<evidence type="ECO:0000256" key="4">
    <source>
        <dbReference type="ARBA" id="ARBA00022777"/>
    </source>
</evidence>
<dbReference type="InterPro" id="IPR036890">
    <property type="entry name" value="HATPase_C_sf"/>
</dbReference>
<organism evidence="7">
    <name type="scientific">Bacteroides salyersiae</name>
    <dbReference type="NCBI Taxonomy" id="291644"/>
    <lineage>
        <taxon>Bacteria</taxon>
        <taxon>Pseudomonadati</taxon>
        <taxon>Bacteroidota</taxon>
        <taxon>Bacteroidia</taxon>
        <taxon>Bacteroidales</taxon>
        <taxon>Bacteroidaceae</taxon>
        <taxon>Bacteroides</taxon>
    </lineage>
</organism>
<keyword evidence="4 7" id="KW-0418">Kinase</keyword>
<evidence type="ECO:0000256" key="5">
    <source>
        <dbReference type="ARBA" id="ARBA00023012"/>
    </source>
</evidence>
<dbReference type="CDD" id="cd00082">
    <property type="entry name" value="HisKA"/>
    <property type="match status" value="1"/>
</dbReference>
<dbReference type="InterPro" id="IPR003661">
    <property type="entry name" value="HisK_dim/P_dom"/>
</dbReference>
<evidence type="ECO:0000256" key="2">
    <source>
        <dbReference type="ARBA" id="ARBA00012438"/>
    </source>
</evidence>
<dbReference type="PANTHER" id="PTHR43711">
    <property type="entry name" value="TWO-COMPONENT HISTIDINE KINASE"/>
    <property type="match status" value="1"/>
</dbReference>
<feature type="domain" description="Signal transduction histidine kinase dimerisation/phosphoacceptor" evidence="6">
    <location>
        <begin position="27"/>
        <end position="95"/>
    </location>
</feature>
<evidence type="ECO:0000259" key="6">
    <source>
        <dbReference type="SMART" id="SM00388"/>
    </source>
</evidence>
<comment type="caution">
    <text evidence="7">The sequence shown here is derived from an EMBL/GenBank/DDBJ whole genome shotgun (WGS) entry which is preliminary data.</text>
</comment>
<dbReference type="RefSeq" id="WP_240052037.1">
    <property type="nucleotide sequence ID" value="NZ_VWMU01000329.1"/>
</dbReference>
<dbReference type="SMART" id="SM00388">
    <property type="entry name" value="HisKA"/>
    <property type="match status" value="1"/>
</dbReference>
<feature type="non-terminal residue" evidence="7">
    <location>
        <position position="1"/>
    </location>
</feature>
<comment type="catalytic activity">
    <reaction evidence="1">
        <text>ATP + protein L-histidine = ADP + protein N-phospho-L-histidine.</text>
        <dbReference type="EC" id="2.7.13.3"/>
    </reaction>
</comment>
<dbReference type="EC" id="2.7.13.3" evidence="2"/>
<protein>
    <recommendedName>
        <fullName evidence="2">histidine kinase</fullName>
        <ecNumber evidence="2">2.7.13.3</ecNumber>
    </recommendedName>
</protein>
<name>A0A641MC61_9BACE</name>
<evidence type="ECO:0000256" key="1">
    <source>
        <dbReference type="ARBA" id="ARBA00000085"/>
    </source>
</evidence>
<reference evidence="7" key="1">
    <citation type="journal article" date="2019" name="Nat. Med.">
        <title>A library of human gut bacterial isolates paired with longitudinal multiomics data enables mechanistic microbiome research.</title>
        <authorList>
            <person name="Poyet M."/>
            <person name="Groussin M."/>
            <person name="Gibbons S.M."/>
            <person name="Avila-Pacheco J."/>
            <person name="Jiang X."/>
            <person name="Kearney S.M."/>
            <person name="Perrotta A.R."/>
            <person name="Berdy B."/>
            <person name="Zhao S."/>
            <person name="Lieberman T.D."/>
            <person name="Swanson P.K."/>
            <person name="Smith M."/>
            <person name="Roesemann S."/>
            <person name="Alexander J.E."/>
            <person name="Rich S.A."/>
            <person name="Livny J."/>
            <person name="Vlamakis H."/>
            <person name="Clish C."/>
            <person name="Bullock K."/>
            <person name="Deik A."/>
            <person name="Scott J."/>
            <person name="Pierce K.A."/>
            <person name="Xavier R.J."/>
            <person name="Alm E.J."/>
        </authorList>
    </citation>
    <scope>NUCLEOTIDE SEQUENCE</scope>
    <source>
        <strain evidence="7">BIOML-A21</strain>
    </source>
</reference>
<accession>A0A641MC61</accession>
<keyword evidence="3" id="KW-0808">Transferase</keyword>
<dbReference type="PANTHER" id="PTHR43711:SF26">
    <property type="entry name" value="SENSOR HISTIDINE KINASE RCSC"/>
    <property type="match status" value="1"/>
</dbReference>
<keyword evidence="5" id="KW-0902">Two-component regulatory system</keyword>
<evidence type="ECO:0000256" key="3">
    <source>
        <dbReference type="ARBA" id="ARBA00022679"/>
    </source>
</evidence>
<dbReference type="EMBL" id="VWMU01000329">
    <property type="protein sequence ID" value="KAA3708088.1"/>
    <property type="molecule type" value="Genomic_DNA"/>
</dbReference>
<dbReference type="InterPro" id="IPR036097">
    <property type="entry name" value="HisK_dim/P_sf"/>
</dbReference>
<sequence>YVLRKKLIKEEKEIHHLKIITEEANEIKSNFLANMSFNVRVSLNNVLGFSQIITKENENISDGEWKEYSEIIQSNSEELINMVNNVLDLSRLEAGKTKWQLQDYDIITLCSDVISMLNMQGGKVKVNFQTEIDSWLLQIDVSRFTQLLLSLMAYPDSCDEERVVSFTLYHDTINNLLVFSIENSPLADPDFQSSKVEIRHNINRLTIDFFKGTYSVNTDASKENTIVFTYPCSVNY</sequence>
<proteinExistence type="predicted"/>
<evidence type="ECO:0000313" key="7">
    <source>
        <dbReference type="EMBL" id="KAA3708088.1"/>
    </source>
</evidence>
<dbReference type="AlphaFoldDB" id="A0A641MC61"/>
<gene>
    <name evidence="7" type="ORF">F3F94_19880</name>
</gene>
<dbReference type="SUPFAM" id="SSF47384">
    <property type="entry name" value="Homodimeric domain of signal transducing histidine kinase"/>
    <property type="match status" value="1"/>
</dbReference>
<dbReference type="Pfam" id="PF00512">
    <property type="entry name" value="HisKA"/>
    <property type="match status" value="1"/>
</dbReference>
<dbReference type="SUPFAM" id="SSF55874">
    <property type="entry name" value="ATPase domain of HSP90 chaperone/DNA topoisomerase II/histidine kinase"/>
    <property type="match status" value="1"/>
</dbReference>